<dbReference type="InterPro" id="IPR008599">
    <property type="entry name" value="Diacid_rec"/>
</dbReference>
<proteinExistence type="inferred from homology"/>
<dbReference type="InterPro" id="IPR041522">
    <property type="entry name" value="CdaR_GGDEF"/>
</dbReference>
<evidence type="ECO:0000259" key="3">
    <source>
        <dbReference type="Pfam" id="PF13556"/>
    </source>
</evidence>
<dbReference type="KEGG" id="vgu:HYG85_02705"/>
<evidence type="ECO:0000313" key="5">
    <source>
        <dbReference type="EMBL" id="QUH27881.1"/>
    </source>
</evidence>
<dbReference type="AlphaFoldDB" id="A0A8J8SB16"/>
<dbReference type="PANTHER" id="PTHR33744">
    <property type="entry name" value="CARBOHYDRATE DIACID REGULATOR"/>
    <property type="match status" value="1"/>
</dbReference>
<dbReference type="EMBL" id="CP058561">
    <property type="protein sequence ID" value="QUH27881.1"/>
    <property type="molecule type" value="Genomic_DNA"/>
</dbReference>
<sequence>MLLNHELAQKLVDNIMKNLGYNINIMNESGVIIASGNKERIGTFHKIAKEVINKKLRIDIYENDENKYEGVKQGINMPFYYNNEVAGVIGITGAPKEIENAAEIVRMSTELMLEQQALKERVYFHQSQKTFFINKLLTMNTDEEWSSTVHWGSKLGYDLNIPRVVCLIQIQNLDSIVKKNPLLNKEKVKEYVLNNIKGTKKHNKQDISSYVTINKIIIFKTLNKTDSENVKKELREYIDNIKSSFGNIEVELLFGVGTYHPSMYGYNKSYEEAKAMINYGNLMNKRNETMFARDHVFELLFASIDKEKMDYFLGPFVKKVNNNDEMLLTMQALIKNNMNLIKASQDLFVHRNTIVFRLNKLKEMFNINPLHNESDRLLLHLIYLYTKYYQTKDMDNV</sequence>
<dbReference type="Gene3D" id="1.10.10.2840">
    <property type="entry name" value="PucR C-terminal helix-turn-helix domain"/>
    <property type="match status" value="1"/>
</dbReference>
<dbReference type="RefSeq" id="WP_212692175.1">
    <property type="nucleotide sequence ID" value="NZ_CP058561.1"/>
</dbReference>
<dbReference type="InterPro" id="IPR042070">
    <property type="entry name" value="PucR_C-HTH_sf"/>
</dbReference>
<dbReference type="PANTHER" id="PTHR33744:SF15">
    <property type="entry name" value="CARBOHYDRATE DIACID REGULATOR"/>
    <property type="match status" value="1"/>
</dbReference>
<evidence type="ECO:0000313" key="6">
    <source>
        <dbReference type="Proteomes" id="UP000677305"/>
    </source>
</evidence>
<dbReference type="InterPro" id="IPR051448">
    <property type="entry name" value="CdaR-like_regulators"/>
</dbReference>
<feature type="domain" description="PucR C-terminal helix-turn-helix" evidence="3">
    <location>
        <begin position="327"/>
        <end position="381"/>
    </location>
</feature>
<comment type="similarity">
    <text evidence="1">Belongs to the CdaR family.</text>
</comment>
<evidence type="ECO:0000259" key="2">
    <source>
        <dbReference type="Pfam" id="PF05651"/>
    </source>
</evidence>
<dbReference type="Pfam" id="PF05651">
    <property type="entry name" value="Diacid_rec"/>
    <property type="match status" value="1"/>
</dbReference>
<gene>
    <name evidence="5" type="ORF">HYG85_02705</name>
</gene>
<accession>A0A8J8SB16</accession>
<dbReference type="Pfam" id="PF13556">
    <property type="entry name" value="HTH_30"/>
    <property type="match status" value="1"/>
</dbReference>
<feature type="domain" description="CdaR GGDEF-like" evidence="4">
    <location>
        <begin position="147"/>
        <end position="278"/>
    </location>
</feature>
<evidence type="ECO:0000259" key="4">
    <source>
        <dbReference type="Pfam" id="PF17853"/>
    </source>
</evidence>
<organism evidence="5 6">
    <name type="scientific">Vallitalea guaymasensis</name>
    <dbReference type="NCBI Taxonomy" id="1185412"/>
    <lineage>
        <taxon>Bacteria</taxon>
        <taxon>Bacillati</taxon>
        <taxon>Bacillota</taxon>
        <taxon>Clostridia</taxon>
        <taxon>Lachnospirales</taxon>
        <taxon>Vallitaleaceae</taxon>
        <taxon>Vallitalea</taxon>
    </lineage>
</organism>
<protein>
    <submittedName>
        <fullName evidence="5">Helix-turn-helix domain-containing protein</fullName>
    </submittedName>
</protein>
<feature type="domain" description="Putative sugar diacid recognition" evidence="2">
    <location>
        <begin position="3"/>
        <end position="135"/>
    </location>
</feature>
<name>A0A8J8SB16_9FIRM</name>
<keyword evidence="6" id="KW-1185">Reference proteome</keyword>
<dbReference type="Pfam" id="PF17853">
    <property type="entry name" value="GGDEF_2"/>
    <property type="match status" value="1"/>
</dbReference>
<reference evidence="5 6" key="1">
    <citation type="submission" date="2020-07" db="EMBL/GenBank/DDBJ databases">
        <title>Vallitalea guaymasensis genome.</title>
        <authorList>
            <person name="Postec A."/>
        </authorList>
    </citation>
    <scope>NUCLEOTIDE SEQUENCE [LARGE SCALE GENOMIC DNA]</scope>
    <source>
        <strain evidence="5 6">Ra1766G1</strain>
    </source>
</reference>
<dbReference type="InterPro" id="IPR025736">
    <property type="entry name" value="PucR_C-HTH_dom"/>
</dbReference>
<evidence type="ECO:0000256" key="1">
    <source>
        <dbReference type="ARBA" id="ARBA00006754"/>
    </source>
</evidence>
<dbReference type="Proteomes" id="UP000677305">
    <property type="component" value="Chromosome"/>
</dbReference>